<dbReference type="EMBL" id="NVMD01000005">
    <property type="protein sequence ID" value="PED15894.1"/>
    <property type="molecule type" value="Genomic_DNA"/>
</dbReference>
<keyword evidence="1" id="KW-0472">Membrane</keyword>
<accession>A0A9X6YI60</accession>
<comment type="caution">
    <text evidence="2">The sequence shown here is derived from an EMBL/GenBank/DDBJ whole genome shotgun (WGS) entry which is preliminary data.</text>
</comment>
<feature type="transmembrane region" description="Helical" evidence="1">
    <location>
        <begin position="27"/>
        <end position="47"/>
    </location>
</feature>
<proteinExistence type="predicted"/>
<evidence type="ECO:0000313" key="2">
    <source>
        <dbReference type="EMBL" id="PED15894.1"/>
    </source>
</evidence>
<keyword evidence="1" id="KW-0812">Transmembrane</keyword>
<sequence length="179" mass="20168">MLKREERATYDNTSFFNMLKINGISSLTFKNFGFYCSIFTGALAYYIFEQTKEDKLITDIANYISNILPGVSASILGIIIAGLSIVVALTSGKIIHLLLKNKTLQNLLFPFWYAAALWALLLIFSMVLPLLIKLLPIYILKNFLIIILVVFIYTLYGTISLVGNTIRIMLILAQLSNDE</sequence>
<feature type="transmembrane region" description="Helical" evidence="1">
    <location>
        <begin position="67"/>
        <end position="90"/>
    </location>
</feature>
<dbReference type="AlphaFoldDB" id="A0A9X6YI60"/>
<gene>
    <name evidence="2" type="ORF">CON01_01785</name>
</gene>
<dbReference type="Proteomes" id="UP000220127">
    <property type="component" value="Unassembled WGS sequence"/>
</dbReference>
<name>A0A9X6YI60_BACTU</name>
<feature type="transmembrane region" description="Helical" evidence="1">
    <location>
        <begin position="138"/>
        <end position="162"/>
    </location>
</feature>
<feature type="transmembrane region" description="Helical" evidence="1">
    <location>
        <begin position="111"/>
        <end position="132"/>
    </location>
</feature>
<protein>
    <submittedName>
        <fullName evidence="2">Uncharacterized protein</fullName>
    </submittedName>
</protein>
<organism evidence="2 3">
    <name type="scientific">Bacillus thuringiensis</name>
    <dbReference type="NCBI Taxonomy" id="1428"/>
    <lineage>
        <taxon>Bacteria</taxon>
        <taxon>Bacillati</taxon>
        <taxon>Bacillota</taxon>
        <taxon>Bacilli</taxon>
        <taxon>Bacillales</taxon>
        <taxon>Bacillaceae</taxon>
        <taxon>Bacillus</taxon>
        <taxon>Bacillus cereus group</taxon>
    </lineage>
</organism>
<keyword evidence="1" id="KW-1133">Transmembrane helix</keyword>
<reference evidence="2 3" key="1">
    <citation type="submission" date="2017-09" db="EMBL/GenBank/DDBJ databases">
        <title>Large-scale bioinformatics analysis of Bacillus genomes uncovers conserved roles of natural products in bacterial physiology.</title>
        <authorList>
            <consortium name="Agbiome Team Llc"/>
            <person name="Bleich R.M."/>
            <person name="Grubbs K.J."/>
            <person name="Santa Maria K.C."/>
            <person name="Allen S.E."/>
            <person name="Farag S."/>
            <person name="Shank E.A."/>
            <person name="Bowers A."/>
        </authorList>
    </citation>
    <scope>NUCLEOTIDE SEQUENCE [LARGE SCALE GENOMIC DNA]</scope>
    <source>
        <strain evidence="2 3">AFS094940</strain>
    </source>
</reference>
<dbReference type="RefSeq" id="WP_097877260.1">
    <property type="nucleotide sequence ID" value="NZ_NVMD01000005.1"/>
</dbReference>
<evidence type="ECO:0000256" key="1">
    <source>
        <dbReference type="SAM" id="Phobius"/>
    </source>
</evidence>
<evidence type="ECO:0000313" key="3">
    <source>
        <dbReference type="Proteomes" id="UP000220127"/>
    </source>
</evidence>